<dbReference type="GO" id="GO:0006515">
    <property type="term" value="P:protein quality control for misfolded or incompletely synthesized proteins"/>
    <property type="evidence" value="ECO:0007669"/>
    <property type="project" value="TreeGrafter"/>
</dbReference>
<dbReference type="GO" id="GO:0004252">
    <property type="term" value="F:serine-type endopeptidase activity"/>
    <property type="evidence" value="ECO:0007669"/>
    <property type="project" value="InterPro"/>
</dbReference>
<dbReference type="InterPro" id="IPR001478">
    <property type="entry name" value="PDZ"/>
</dbReference>
<dbReference type="InterPro" id="IPR009003">
    <property type="entry name" value="Peptidase_S1_PA"/>
</dbReference>
<feature type="binding site" evidence="8">
    <location>
        <begin position="246"/>
        <end position="248"/>
    </location>
    <ligand>
        <name>substrate</name>
    </ligand>
</feature>
<dbReference type="Gene3D" id="2.40.10.120">
    <property type="match status" value="1"/>
</dbReference>
<keyword evidence="2 12" id="KW-0645">Protease</keyword>
<feature type="active site" description="Charge relay system" evidence="7">
    <location>
        <position position="174"/>
    </location>
</feature>
<dbReference type="EMBL" id="JRYO01000033">
    <property type="protein sequence ID" value="KHE93857.1"/>
    <property type="molecule type" value="Genomic_DNA"/>
</dbReference>
<feature type="binding site" evidence="8">
    <location>
        <position position="174"/>
    </location>
    <ligand>
        <name>substrate</name>
    </ligand>
</feature>
<evidence type="ECO:0000256" key="9">
    <source>
        <dbReference type="SAM" id="MobiDB-lite"/>
    </source>
</evidence>
<accession>A0A0B0ELG1</accession>
<dbReference type="GO" id="GO:0042597">
    <property type="term" value="C:periplasmic space"/>
    <property type="evidence" value="ECO:0007669"/>
    <property type="project" value="TreeGrafter"/>
</dbReference>
<protein>
    <submittedName>
        <fullName evidence="12">Protease</fullName>
    </submittedName>
</protein>
<keyword evidence="3 10" id="KW-0732">Signal</keyword>
<dbReference type="InterPro" id="IPR036034">
    <property type="entry name" value="PDZ_sf"/>
</dbReference>
<feature type="chain" id="PRO_5002055161" evidence="10">
    <location>
        <begin position="35"/>
        <end position="501"/>
    </location>
</feature>
<evidence type="ECO:0000256" key="5">
    <source>
        <dbReference type="ARBA" id="ARBA00022801"/>
    </source>
</evidence>
<comment type="caution">
    <text evidence="12">The sequence shown here is derived from an EMBL/GenBank/DDBJ whole genome shotgun (WGS) entry which is preliminary data.</text>
</comment>
<keyword evidence="5" id="KW-0378">Hydrolase</keyword>
<dbReference type="Proteomes" id="UP000030652">
    <property type="component" value="Unassembled WGS sequence"/>
</dbReference>
<dbReference type="Pfam" id="PF13365">
    <property type="entry name" value="Trypsin_2"/>
    <property type="match status" value="1"/>
</dbReference>
<evidence type="ECO:0000259" key="11">
    <source>
        <dbReference type="PROSITE" id="PS50106"/>
    </source>
</evidence>
<dbReference type="eggNOG" id="COG0265">
    <property type="taxonomic scope" value="Bacteria"/>
</dbReference>
<feature type="binding site" evidence="8">
    <location>
        <position position="144"/>
    </location>
    <ligand>
        <name>substrate</name>
    </ligand>
</feature>
<evidence type="ECO:0000256" key="7">
    <source>
        <dbReference type="PIRSR" id="PIRSR611782-1"/>
    </source>
</evidence>
<feature type="domain" description="PDZ" evidence="11">
    <location>
        <begin position="399"/>
        <end position="467"/>
    </location>
</feature>
<evidence type="ECO:0000256" key="1">
    <source>
        <dbReference type="ARBA" id="ARBA00010541"/>
    </source>
</evidence>
<evidence type="ECO:0000256" key="10">
    <source>
        <dbReference type="SAM" id="SignalP"/>
    </source>
</evidence>
<organism evidence="12 13">
    <name type="scientific">Candidatus Scalindua brodae</name>
    <dbReference type="NCBI Taxonomy" id="237368"/>
    <lineage>
        <taxon>Bacteria</taxon>
        <taxon>Pseudomonadati</taxon>
        <taxon>Planctomycetota</taxon>
        <taxon>Candidatus Brocadiia</taxon>
        <taxon>Candidatus Brocadiales</taxon>
        <taxon>Candidatus Scalinduaceae</taxon>
        <taxon>Candidatus Scalindua</taxon>
    </lineage>
</organism>
<evidence type="ECO:0000256" key="8">
    <source>
        <dbReference type="PIRSR" id="PIRSR611782-2"/>
    </source>
</evidence>
<dbReference type="Pfam" id="PF00595">
    <property type="entry name" value="PDZ"/>
    <property type="match status" value="1"/>
</dbReference>
<keyword evidence="6" id="KW-0720">Serine protease</keyword>
<dbReference type="PANTHER" id="PTHR22939:SF129">
    <property type="entry name" value="SERINE PROTEASE HTRA2, MITOCHONDRIAL"/>
    <property type="match status" value="1"/>
</dbReference>
<dbReference type="PATRIC" id="fig|237368.3.peg.452"/>
<feature type="active site" description="Charge relay system" evidence="7">
    <location>
        <position position="248"/>
    </location>
</feature>
<dbReference type="NCBIfam" id="TIGR02037">
    <property type="entry name" value="degP_htrA_DO"/>
    <property type="match status" value="1"/>
</dbReference>
<comment type="similarity">
    <text evidence="1">Belongs to the peptidase S1C family.</text>
</comment>
<dbReference type="Gene3D" id="2.30.42.10">
    <property type="match status" value="2"/>
</dbReference>
<dbReference type="Pfam" id="PF13180">
    <property type="entry name" value="PDZ_2"/>
    <property type="match status" value="1"/>
</dbReference>
<dbReference type="AlphaFoldDB" id="A0A0B0ELG1"/>
<feature type="signal peptide" evidence="10">
    <location>
        <begin position="1"/>
        <end position="34"/>
    </location>
</feature>
<dbReference type="PROSITE" id="PS50106">
    <property type="entry name" value="PDZ"/>
    <property type="match status" value="2"/>
</dbReference>
<dbReference type="PRINTS" id="PR00834">
    <property type="entry name" value="PROTEASES2C"/>
</dbReference>
<sequence length="501" mass="54193">MYSKRQNIKKYFLPFIVSLFALSLILGYTGNAKAATSARELEQSLTRVSEDVKLSVVSITTVKVFKHPATGGYHGDQYGRGRGDQYGRGHGGSRRDRRGGPFDDFFDKFTPKAPPKGEFKTQSLGSGVIVKIDGETGYILTNNHVVADTDELKVRLSDKREFDAEIVGTDEQTDLAVIKIEGKNLIAATMGDSEILRQGQWAIAIGNPFGLTQTVSVGVVSAIGRSGVGIANYENFIQTDAAINPGNSGGPLVNIDGEVIGINTAIFTRSGGYQGIGFAIPVNMAKAVLRDLIDKGKVTRGWLGVAIQNMDESLAEQFGVEVTEGVLISDVQDGSPAKEAGFERGDIVIGYDNKEISDVDHLRHIVAQTEVGKKIKVKVLRKEKETILTVKIGEQPSDLFALGKSSIGNDLGISVQDLTEELAKSFEFEGETGVVVTAVEPGSSAAQADVKEGDLIKEVNREKINNLVEFTDALKRTAKGKDILFLLRRGMHTRFVIIKSK</sequence>
<feature type="compositionally biased region" description="Basic and acidic residues" evidence="9">
    <location>
        <begin position="77"/>
        <end position="87"/>
    </location>
</feature>
<gene>
    <name evidence="12" type="ORF">SCABRO_00414</name>
</gene>
<feature type="active site" description="Charge relay system" evidence="7">
    <location>
        <position position="144"/>
    </location>
</feature>
<dbReference type="CDD" id="cd10839">
    <property type="entry name" value="cpPDZ1_DegP-like"/>
    <property type="match status" value="1"/>
</dbReference>
<dbReference type="SUPFAM" id="SSF50494">
    <property type="entry name" value="Trypsin-like serine proteases"/>
    <property type="match status" value="1"/>
</dbReference>
<evidence type="ECO:0000256" key="3">
    <source>
        <dbReference type="ARBA" id="ARBA00022729"/>
    </source>
</evidence>
<dbReference type="SMART" id="SM00228">
    <property type="entry name" value="PDZ"/>
    <property type="match status" value="2"/>
</dbReference>
<name>A0A0B0ELG1_9BACT</name>
<feature type="domain" description="PDZ" evidence="11">
    <location>
        <begin position="292"/>
        <end position="383"/>
    </location>
</feature>
<keyword evidence="4" id="KW-0677">Repeat</keyword>
<evidence type="ECO:0000256" key="2">
    <source>
        <dbReference type="ARBA" id="ARBA00022670"/>
    </source>
</evidence>
<dbReference type="InterPro" id="IPR011782">
    <property type="entry name" value="Pept_S1C_Do"/>
</dbReference>
<dbReference type="PANTHER" id="PTHR22939">
    <property type="entry name" value="SERINE PROTEASE FAMILY S1C HTRA-RELATED"/>
    <property type="match status" value="1"/>
</dbReference>
<dbReference type="InterPro" id="IPR001940">
    <property type="entry name" value="Peptidase_S1C"/>
</dbReference>
<evidence type="ECO:0000313" key="12">
    <source>
        <dbReference type="EMBL" id="KHE93857.1"/>
    </source>
</evidence>
<dbReference type="SUPFAM" id="SSF50156">
    <property type="entry name" value="PDZ domain-like"/>
    <property type="match status" value="2"/>
</dbReference>
<proteinExistence type="inferred from homology"/>
<evidence type="ECO:0000256" key="6">
    <source>
        <dbReference type="ARBA" id="ARBA00022825"/>
    </source>
</evidence>
<reference evidence="12 13" key="1">
    <citation type="submission" date="2014-10" db="EMBL/GenBank/DDBJ databases">
        <title>Draft genome of anammox bacterium scalindua brodae, obtained using differential coverage binning of sequence data from two enrichment reactors.</title>
        <authorList>
            <person name="Speth D.R."/>
            <person name="Russ L."/>
            <person name="Kartal B."/>
            <person name="Op den Camp H.J."/>
            <person name="Dutilh B.E."/>
            <person name="Jetten M.S."/>
        </authorList>
    </citation>
    <scope>NUCLEOTIDE SEQUENCE [LARGE SCALE GENOMIC DNA]</scope>
    <source>
        <strain evidence="12">RU1</strain>
    </source>
</reference>
<feature type="region of interest" description="Disordered" evidence="9">
    <location>
        <begin position="73"/>
        <end position="120"/>
    </location>
</feature>
<evidence type="ECO:0000256" key="4">
    <source>
        <dbReference type="ARBA" id="ARBA00022737"/>
    </source>
</evidence>
<evidence type="ECO:0000313" key="13">
    <source>
        <dbReference type="Proteomes" id="UP000030652"/>
    </source>
</evidence>
<feature type="compositionally biased region" description="Basic and acidic residues" evidence="9">
    <location>
        <begin position="98"/>
        <end position="119"/>
    </location>
</feature>